<feature type="region of interest" description="Disordered" evidence="1">
    <location>
        <begin position="22"/>
        <end position="66"/>
    </location>
</feature>
<keyword evidence="2" id="KW-0472">Membrane</keyword>
<protein>
    <recommendedName>
        <fullName evidence="5">Translation initiation factor 2</fullName>
    </recommendedName>
</protein>
<keyword evidence="2" id="KW-1133">Transmembrane helix</keyword>
<dbReference type="Proteomes" id="UP001595420">
    <property type="component" value="Unassembled WGS sequence"/>
</dbReference>
<evidence type="ECO:0008006" key="5">
    <source>
        <dbReference type="Google" id="ProtNLM"/>
    </source>
</evidence>
<keyword evidence="4" id="KW-1185">Reference proteome</keyword>
<dbReference type="RefSeq" id="WP_216840069.1">
    <property type="nucleotide sequence ID" value="NZ_JAFNJS010000013.1"/>
</dbReference>
<organism evidence="3 4">
    <name type="scientific">Falsiroseomonas tokyonensis</name>
    <dbReference type="NCBI Taxonomy" id="430521"/>
    <lineage>
        <taxon>Bacteria</taxon>
        <taxon>Pseudomonadati</taxon>
        <taxon>Pseudomonadota</taxon>
        <taxon>Alphaproteobacteria</taxon>
        <taxon>Acetobacterales</taxon>
        <taxon>Roseomonadaceae</taxon>
        <taxon>Falsiroseomonas</taxon>
    </lineage>
</organism>
<accession>A0ABV7C4H3</accession>
<evidence type="ECO:0000313" key="4">
    <source>
        <dbReference type="Proteomes" id="UP001595420"/>
    </source>
</evidence>
<dbReference type="EMBL" id="JBHRSB010000013">
    <property type="protein sequence ID" value="MFC3003618.1"/>
    <property type="molecule type" value="Genomic_DNA"/>
</dbReference>
<feature type="compositionally biased region" description="Low complexity" evidence="1">
    <location>
        <begin position="28"/>
        <end position="37"/>
    </location>
</feature>
<feature type="transmembrane region" description="Helical" evidence="2">
    <location>
        <begin position="71"/>
        <end position="96"/>
    </location>
</feature>
<evidence type="ECO:0000313" key="3">
    <source>
        <dbReference type="EMBL" id="MFC3003618.1"/>
    </source>
</evidence>
<proteinExistence type="predicted"/>
<evidence type="ECO:0000256" key="1">
    <source>
        <dbReference type="SAM" id="MobiDB-lite"/>
    </source>
</evidence>
<keyword evidence="2" id="KW-0812">Transmembrane</keyword>
<feature type="compositionally biased region" description="Pro residues" evidence="1">
    <location>
        <begin position="38"/>
        <end position="57"/>
    </location>
</feature>
<gene>
    <name evidence="3" type="ORF">ACFOD3_27240</name>
</gene>
<comment type="caution">
    <text evidence="3">The sequence shown here is derived from an EMBL/GenBank/DDBJ whole genome shotgun (WGS) entry which is preliminary data.</text>
</comment>
<reference evidence="4" key="1">
    <citation type="journal article" date="2019" name="Int. J. Syst. Evol. Microbiol.">
        <title>The Global Catalogue of Microorganisms (GCM) 10K type strain sequencing project: providing services to taxonomists for standard genome sequencing and annotation.</title>
        <authorList>
            <consortium name="The Broad Institute Genomics Platform"/>
            <consortium name="The Broad Institute Genome Sequencing Center for Infectious Disease"/>
            <person name="Wu L."/>
            <person name="Ma J."/>
        </authorList>
    </citation>
    <scope>NUCLEOTIDE SEQUENCE [LARGE SCALE GENOMIC DNA]</scope>
    <source>
        <strain evidence="4">CGMCC 1.16855</strain>
    </source>
</reference>
<evidence type="ECO:0000256" key="2">
    <source>
        <dbReference type="SAM" id="Phobius"/>
    </source>
</evidence>
<sequence>MRAPIASADLSRVEGAAAAKRPAESLSAGAVPADNAVAPPPGPRSPFTPPEAAPPSRPIAKPEEGARRHEGLAAFGSGVIVLLVAALVAWLLYLALG</sequence>
<name>A0ABV7C4H3_9PROT</name>